<evidence type="ECO:0000256" key="6">
    <source>
        <dbReference type="SAM" id="Phobius"/>
    </source>
</evidence>
<keyword evidence="2" id="KW-1003">Cell membrane</keyword>
<sequence length="116" mass="12486">MTTSTEGAAKTRPAPLSGPLLRFRVSAYVTGVGLLALCATMVVEYGFGNATPAAVYSPIHGVLYMIYLVLTIDLAIKARWSIKSTVLVLLAGCVPFVSFLVERRVTHRVQAGQNIF</sequence>
<dbReference type="InterPro" id="IPR023845">
    <property type="entry name" value="DUF3817_TM"/>
</dbReference>
<keyword evidence="5 6" id="KW-0472">Membrane</keyword>
<evidence type="ECO:0000313" key="9">
    <source>
        <dbReference type="Proteomes" id="UP000198582"/>
    </source>
</evidence>
<dbReference type="RefSeq" id="WP_091617759.1">
    <property type="nucleotide sequence ID" value="NZ_FOEF01000006.1"/>
</dbReference>
<feature type="domain" description="DUF3817" evidence="7">
    <location>
        <begin position="21"/>
        <end position="106"/>
    </location>
</feature>
<feature type="transmembrane region" description="Helical" evidence="6">
    <location>
        <begin position="54"/>
        <end position="76"/>
    </location>
</feature>
<reference evidence="8 9" key="1">
    <citation type="submission" date="2016-10" db="EMBL/GenBank/DDBJ databases">
        <authorList>
            <person name="de Groot N.N."/>
        </authorList>
    </citation>
    <scope>NUCLEOTIDE SEQUENCE [LARGE SCALE GENOMIC DNA]</scope>
    <source>
        <strain evidence="8 9">DSM 44993</strain>
    </source>
</reference>
<dbReference type="STRING" id="394193.SAMN04489732_106253"/>
<keyword evidence="3 6" id="KW-0812">Transmembrane</keyword>
<name>A0A1H8X3W4_9PSEU</name>
<keyword evidence="4 6" id="KW-1133">Transmembrane helix</keyword>
<dbReference type="GO" id="GO:0005886">
    <property type="term" value="C:plasma membrane"/>
    <property type="evidence" value="ECO:0007669"/>
    <property type="project" value="UniProtKB-SubCell"/>
</dbReference>
<protein>
    <submittedName>
        <fullName evidence="8">Integral membrane protein</fullName>
    </submittedName>
</protein>
<dbReference type="PANTHER" id="PTHR40077">
    <property type="entry name" value="MEMBRANE PROTEIN-RELATED"/>
    <property type="match status" value="1"/>
</dbReference>
<evidence type="ECO:0000259" key="7">
    <source>
        <dbReference type="Pfam" id="PF12823"/>
    </source>
</evidence>
<evidence type="ECO:0000256" key="2">
    <source>
        <dbReference type="ARBA" id="ARBA00022475"/>
    </source>
</evidence>
<evidence type="ECO:0000256" key="5">
    <source>
        <dbReference type="ARBA" id="ARBA00023136"/>
    </source>
</evidence>
<dbReference type="OrthoDB" id="9342687at2"/>
<evidence type="ECO:0000256" key="4">
    <source>
        <dbReference type="ARBA" id="ARBA00022989"/>
    </source>
</evidence>
<dbReference type="Pfam" id="PF12823">
    <property type="entry name" value="DUF3817"/>
    <property type="match status" value="1"/>
</dbReference>
<dbReference type="Proteomes" id="UP000198582">
    <property type="component" value="Unassembled WGS sequence"/>
</dbReference>
<dbReference type="PANTHER" id="PTHR40077:SF2">
    <property type="entry name" value="MEMBRANE PROTEIN"/>
    <property type="match status" value="1"/>
</dbReference>
<evidence type="ECO:0000256" key="3">
    <source>
        <dbReference type="ARBA" id="ARBA00022692"/>
    </source>
</evidence>
<comment type="subcellular location">
    <subcellularLocation>
        <location evidence="1">Cell membrane</location>
        <topology evidence="1">Multi-pass membrane protein</topology>
    </subcellularLocation>
</comment>
<evidence type="ECO:0000256" key="1">
    <source>
        <dbReference type="ARBA" id="ARBA00004651"/>
    </source>
</evidence>
<organism evidence="8 9">
    <name type="scientific">Amycolatopsis saalfeldensis</name>
    <dbReference type="NCBI Taxonomy" id="394193"/>
    <lineage>
        <taxon>Bacteria</taxon>
        <taxon>Bacillati</taxon>
        <taxon>Actinomycetota</taxon>
        <taxon>Actinomycetes</taxon>
        <taxon>Pseudonocardiales</taxon>
        <taxon>Pseudonocardiaceae</taxon>
        <taxon>Amycolatopsis</taxon>
    </lineage>
</organism>
<dbReference type="AlphaFoldDB" id="A0A1H8X3W4"/>
<feature type="transmembrane region" description="Helical" evidence="6">
    <location>
        <begin position="25"/>
        <end position="47"/>
    </location>
</feature>
<evidence type="ECO:0000313" key="8">
    <source>
        <dbReference type="EMBL" id="SEP34596.1"/>
    </source>
</evidence>
<gene>
    <name evidence="8" type="ORF">SAMN04489732_106253</name>
</gene>
<proteinExistence type="predicted"/>
<feature type="transmembrane region" description="Helical" evidence="6">
    <location>
        <begin position="82"/>
        <end position="101"/>
    </location>
</feature>
<accession>A0A1H8X3W4</accession>
<dbReference type="EMBL" id="FOEF01000006">
    <property type="protein sequence ID" value="SEP34596.1"/>
    <property type="molecule type" value="Genomic_DNA"/>
</dbReference>
<dbReference type="NCBIfam" id="TIGR03954">
    <property type="entry name" value="integ_memb_HG"/>
    <property type="match status" value="1"/>
</dbReference>
<keyword evidence="9" id="KW-1185">Reference proteome</keyword>